<dbReference type="InterPro" id="IPR052707">
    <property type="entry name" value="OsmC_Ohr_Peroxiredoxin"/>
</dbReference>
<accession>A0A6G3ZRC5</accession>
<dbReference type="PANTHER" id="PTHR42830">
    <property type="entry name" value="OSMOTICALLY INDUCIBLE FAMILY PROTEIN"/>
    <property type="match status" value="1"/>
</dbReference>
<dbReference type="InterPro" id="IPR015946">
    <property type="entry name" value="KH_dom-like_a/b"/>
</dbReference>
<proteinExistence type="predicted"/>
<evidence type="ECO:0000313" key="1">
    <source>
        <dbReference type="EMBL" id="NEW04588.1"/>
    </source>
</evidence>
<protein>
    <recommendedName>
        <fullName evidence="2">OsmC family protein</fullName>
    </recommendedName>
</protein>
<dbReference type="AlphaFoldDB" id="A0A6G3ZRC5"/>
<dbReference type="EMBL" id="JAAIKC010000001">
    <property type="protein sequence ID" value="NEW04588.1"/>
    <property type="molecule type" value="Genomic_DNA"/>
</dbReference>
<reference evidence="1" key="1">
    <citation type="submission" date="2020-02" db="EMBL/GenBank/DDBJ databases">
        <authorList>
            <person name="Shen X.-R."/>
            <person name="Zhang Y.-X."/>
        </authorList>
    </citation>
    <scope>NUCLEOTIDE SEQUENCE</scope>
    <source>
        <strain evidence="1">SYP-B3998</strain>
    </source>
</reference>
<dbReference type="Pfam" id="PF02566">
    <property type="entry name" value="OsmC"/>
    <property type="match status" value="1"/>
</dbReference>
<comment type="caution">
    <text evidence="1">The sequence shown here is derived from an EMBL/GenBank/DDBJ whole genome shotgun (WGS) entry which is preliminary data.</text>
</comment>
<sequence length="150" mass="16307">MNEHEFGLKATWSGGLYGMGMIQTGSLASSISIPAPLGGPGVGTNPEEMLLGAASTCYLITLGALLERQGIDQLQLTSQLFVSMKPVMKVSKLIHRPIILVASQTSEDEWDKIKKSAIRAEQTCMISKALRGNVEIVVEPVIKRLDRIER</sequence>
<dbReference type="PANTHER" id="PTHR42830:SF2">
    <property type="entry name" value="OSMC_OHR FAMILY PROTEIN"/>
    <property type="match status" value="1"/>
</dbReference>
<gene>
    <name evidence="1" type="ORF">GK047_00935</name>
</gene>
<dbReference type="RefSeq" id="WP_163940215.1">
    <property type="nucleotide sequence ID" value="NZ_JAAIKC010000001.1"/>
</dbReference>
<organism evidence="1">
    <name type="scientific">Paenibacillus sp. SYP-B3998</name>
    <dbReference type="NCBI Taxonomy" id="2678564"/>
    <lineage>
        <taxon>Bacteria</taxon>
        <taxon>Bacillati</taxon>
        <taxon>Bacillota</taxon>
        <taxon>Bacilli</taxon>
        <taxon>Bacillales</taxon>
        <taxon>Paenibacillaceae</taxon>
        <taxon>Paenibacillus</taxon>
    </lineage>
</organism>
<name>A0A6G3ZRC5_9BACL</name>
<dbReference type="SUPFAM" id="SSF82784">
    <property type="entry name" value="OsmC-like"/>
    <property type="match status" value="1"/>
</dbReference>
<evidence type="ECO:0008006" key="2">
    <source>
        <dbReference type="Google" id="ProtNLM"/>
    </source>
</evidence>
<dbReference type="Gene3D" id="3.30.300.20">
    <property type="match status" value="1"/>
</dbReference>
<dbReference type="InterPro" id="IPR003718">
    <property type="entry name" value="OsmC/Ohr_fam"/>
</dbReference>
<dbReference type="InterPro" id="IPR036102">
    <property type="entry name" value="OsmC/Ohrsf"/>
</dbReference>